<dbReference type="InterPro" id="IPR036291">
    <property type="entry name" value="NAD(P)-bd_dom_sf"/>
</dbReference>
<evidence type="ECO:0000259" key="3">
    <source>
        <dbReference type="Pfam" id="PF05368"/>
    </source>
</evidence>
<dbReference type="SUPFAM" id="SSF51735">
    <property type="entry name" value="NAD(P)-binding Rossmann-fold domains"/>
    <property type="match status" value="1"/>
</dbReference>
<evidence type="ECO:0000256" key="1">
    <source>
        <dbReference type="ARBA" id="ARBA00022857"/>
    </source>
</evidence>
<name>A0A165GQL0_XYLHT</name>
<dbReference type="Pfam" id="PF05368">
    <property type="entry name" value="NmrA"/>
    <property type="match status" value="1"/>
</dbReference>
<dbReference type="RefSeq" id="XP_018188028.1">
    <property type="nucleotide sequence ID" value="XM_018336024.1"/>
</dbReference>
<dbReference type="InParanoid" id="A0A165GQL0"/>
<dbReference type="CDD" id="cd05259">
    <property type="entry name" value="PCBER_SDR_a"/>
    <property type="match status" value="1"/>
</dbReference>
<dbReference type="PANTHER" id="PTHR47706">
    <property type="entry name" value="NMRA-LIKE FAMILY PROTEIN"/>
    <property type="match status" value="1"/>
</dbReference>
<evidence type="ECO:0000256" key="2">
    <source>
        <dbReference type="ARBA" id="ARBA00023002"/>
    </source>
</evidence>
<dbReference type="OrthoDB" id="9984533at2759"/>
<protein>
    <submittedName>
        <fullName evidence="4">NAD(P)-binding protein</fullName>
    </submittedName>
</protein>
<proteinExistence type="predicted"/>
<dbReference type="AlphaFoldDB" id="A0A165GQL0"/>
<dbReference type="OMA" id="KWTVNNT"/>
<dbReference type="Gene3D" id="3.40.50.720">
    <property type="entry name" value="NAD(P)-binding Rossmann-like Domain"/>
    <property type="match status" value="1"/>
</dbReference>
<dbReference type="STRING" id="1328760.A0A165GQL0"/>
<dbReference type="EMBL" id="KV407458">
    <property type="protein sequence ID" value="KZF22473.1"/>
    <property type="molecule type" value="Genomic_DNA"/>
</dbReference>
<accession>A0A165GQL0</accession>
<organism evidence="4 5">
    <name type="scientific">Xylona heveae (strain CBS 132557 / TC161)</name>
    <dbReference type="NCBI Taxonomy" id="1328760"/>
    <lineage>
        <taxon>Eukaryota</taxon>
        <taxon>Fungi</taxon>
        <taxon>Dikarya</taxon>
        <taxon>Ascomycota</taxon>
        <taxon>Pezizomycotina</taxon>
        <taxon>Xylonomycetes</taxon>
        <taxon>Xylonales</taxon>
        <taxon>Xylonaceae</taxon>
        <taxon>Xylona</taxon>
    </lineage>
</organism>
<dbReference type="Gene3D" id="3.90.25.10">
    <property type="entry name" value="UDP-galactose 4-epimerase, domain 1"/>
    <property type="match status" value="1"/>
</dbReference>
<dbReference type="InterPro" id="IPR051609">
    <property type="entry name" value="NmrA/Isoflavone_reductase-like"/>
</dbReference>
<keyword evidence="1" id="KW-0521">NADP</keyword>
<gene>
    <name evidence="4" type="ORF">L228DRAFT_282589</name>
</gene>
<dbReference type="Proteomes" id="UP000076632">
    <property type="component" value="Unassembled WGS sequence"/>
</dbReference>
<keyword evidence="5" id="KW-1185">Reference proteome</keyword>
<dbReference type="GeneID" id="28901161"/>
<evidence type="ECO:0000313" key="4">
    <source>
        <dbReference type="EMBL" id="KZF22473.1"/>
    </source>
</evidence>
<dbReference type="PANTHER" id="PTHR47706:SF9">
    <property type="entry name" value="NMRA-LIKE DOMAIN-CONTAINING PROTEIN-RELATED"/>
    <property type="match status" value="1"/>
</dbReference>
<dbReference type="GO" id="GO:0016491">
    <property type="term" value="F:oxidoreductase activity"/>
    <property type="evidence" value="ECO:0007669"/>
    <property type="project" value="UniProtKB-KW"/>
</dbReference>
<sequence>MSVLKNVIVIGGGGNLGPSILSALHSSSHSFNISVLSRASSAATFPPYVTVHKTEYSHSSLVKTLRGQDAVVSTVGGIALSDQKKIIDAAIEAGVKRFIPSEFGSNIWDKKTLELVPVFGKKKDVVEYLRSKESDGLTWTDIITGPFFDWGLKAGFLGFDLKSNTATIFDDGNRPFSTTTIATVGTAVANSLARPSQTANKIVYVSSVVTTQNEVLAAYEKATGKKWQVKKESTEESAKIGGEKLAKGDLSGFINVVRAVTYGPQYAGNWEAGPGSDNELLAIPQENVFETVQRIVDEK</sequence>
<dbReference type="InterPro" id="IPR045312">
    <property type="entry name" value="PCBER-like"/>
</dbReference>
<dbReference type="InterPro" id="IPR008030">
    <property type="entry name" value="NmrA-like"/>
</dbReference>
<keyword evidence="2" id="KW-0560">Oxidoreductase</keyword>
<reference evidence="4 5" key="1">
    <citation type="journal article" date="2016" name="Fungal Biol.">
        <title>The genome of Xylona heveae provides a window into fungal endophytism.</title>
        <authorList>
            <person name="Gazis R."/>
            <person name="Kuo A."/>
            <person name="Riley R."/>
            <person name="LaButti K."/>
            <person name="Lipzen A."/>
            <person name="Lin J."/>
            <person name="Amirebrahimi M."/>
            <person name="Hesse C.N."/>
            <person name="Spatafora J.W."/>
            <person name="Henrissat B."/>
            <person name="Hainaut M."/>
            <person name="Grigoriev I.V."/>
            <person name="Hibbett D.S."/>
        </authorList>
    </citation>
    <scope>NUCLEOTIDE SEQUENCE [LARGE SCALE GENOMIC DNA]</scope>
    <source>
        <strain evidence="4 5">TC161</strain>
    </source>
</reference>
<feature type="domain" description="NmrA-like" evidence="3">
    <location>
        <begin position="5"/>
        <end position="230"/>
    </location>
</feature>
<evidence type="ECO:0000313" key="5">
    <source>
        <dbReference type="Proteomes" id="UP000076632"/>
    </source>
</evidence>